<sequence>MASPPPLKNQHINGRWWFSMFCPNHHLSDYPSCDKVESKHRAGDKSSSFSSSLLFSPSPSTGLLHFLIARSVHFSLPLQIRISGELIGFCYTILIVF</sequence>
<evidence type="ECO:0000313" key="1">
    <source>
        <dbReference type="EMBL" id="CAK9311443.1"/>
    </source>
</evidence>
<protein>
    <submittedName>
        <fullName evidence="1">Uncharacterized protein</fullName>
    </submittedName>
</protein>
<dbReference type="Proteomes" id="UP001642487">
    <property type="component" value="Chromosome 10"/>
</dbReference>
<organism evidence="1 2">
    <name type="scientific">Citrullus colocynthis</name>
    <name type="common">colocynth</name>
    <dbReference type="NCBI Taxonomy" id="252529"/>
    <lineage>
        <taxon>Eukaryota</taxon>
        <taxon>Viridiplantae</taxon>
        <taxon>Streptophyta</taxon>
        <taxon>Embryophyta</taxon>
        <taxon>Tracheophyta</taxon>
        <taxon>Spermatophyta</taxon>
        <taxon>Magnoliopsida</taxon>
        <taxon>eudicotyledons</taxon>
        <taxon>Gunneridae</taxon>
        <taxon>Pentapetalae</taxon>
        <taxon>rosids</taxon>
        <taxon>fabids</taxon>
        <taxon>Cucurbitales</taxon>
        <taxon>Cucurbitaceae</taxon>
        <taxon>Benincaseae</taxon>
        <taxon>Citrullus</taxon>
    </lineage>
</organism>
<gene>
    <name evidence="1" type="ORF">CITCOLO1_LOCUS3103</name>
</gene>
<keyword evidence="2" id="KW-1185">Reference proteome</keyword>
<reference evidence="1 2" key="1">
    <citation type="submission" date="2024-03" db="EMBL/GenBank/DDBJ databases">
        <authorList>
            <person name="Gkanogiannis A."/>
            <person name="Becerra Lopez-Lavalle L."/>
        </authorList>
    </citation>
    <scope>NUCLEOTIDE SEQUENCE [LARGE SCALE GENOMIC DNA]</scope>
</reference>
<name>A0ABP0XTF1_9ROSI</name>
<dbReference type="EMBL" id="OZ021744">
    <property type="protein sequence ID" value="CAK9311443.1"/>
    <property type="molecule type" value="Genomic_DNA"/>
</dbReference>
<evidence type="ECO:0000313" key="2">
    <source>
        <dbReference type="Proteomes" id="UP001642487"/>
    </source>
</evidence>
<proteinExistence type="predicted"/>
<accession>A0ABP0XTF1</accession>